<name>A0A3B1C583_9ZZZZ</name>
<sequence>MLTDYFFMKMQRIVILLILLLSGPAFPATAGTEIQVPQTTDLQADAALAQARRLPLLIMFSLDECPYCMVVREEFLDPMQRNSNYDNKVLMRILKMDGDYVTDFDGRRVPVDDLAVRYGASVAPTVVLLDHRGRMLTKRLLGISTPDFYGVYLDAAIDKSLQRLHEQLTLVQYKN</sequence>
<dbReference type="InterPro" id="IPR036249">
    <property type="entry name" value="Thioredoxin-like_sf"/>
</dbReference>
<dbReference type="EMBL" id="UOFZ01000143">
    <property type="protein sequence ID" value="VAX13855.1"/>
    <property type="molecule type" value="Genomic_DNA"/>
</dbReference>
<dbReference type="Gene3D" id="3.40.30.10">
    <property type="entry name" value="Glutaredoxin"/>
    <property type="match status" value="1"/>
</dbReference>
<evidence type="ECO:0000313" key="1">
    <source>
        <dbReference type="EMBL" id="VAX13855.1"/>
    </source>
</evidence>
<accession>A0A3B1C583</accession>
<dbReference type="SUPFAM" id="SSF52833">
    <property type="entry name" value="Thioredoxin-like"/>
    <property type="match status" value="1"/>
</dbReference>
<dbReference type="Pfam" id="PF13899">
    <property type="entry name" value="Thioredoxin_7"/>
    <property type="match status" value="1"/>
</dbReference>
<gene>
    <name evidence="1" type="ORF">MNBD_GAMMA24-1696</name>
</gene>
<evidence type="ECO:0008006" key="2">
    <source>
        <dbReference type="Google" id="ProtNLM"/>
    </source>
</evidence>
<dbReference type="AlphaFoldDB" id="A0A3B1C583"/>
<organism evidence="1">
    <name type="scientific">hydrothermal vent metagenome</name>
    <dbReference type="NCBI Taxonomy" id="652676"/>
    <lineage>
        <taxon>unclassified sequences</taxon>
        <taxon>metagenomes</taxon>
        <taxon>ecological metagenomes</taxon>
    </lineage>
</organism>
<proteinExistence type="predicted"/>
<protein>
    <recommendedName>
        <fullName evidence="2">Thioredoxin-like fold domain-containing protein</fullName>
    </recommendedName>
</protein>
<reference evidence="1" key="1">
    <citation type="submission" date="2018-06" db="EMBL/GenBank/DDBJ databases">
        <authorList>
            <person name="Zhirakovskaya E."/>
        </authorList>
    </citation>
    <scope>NUCLEOTIDE SEQUENCE</scope>
</reference>